<dbReference type="eggNOG" id="ENOG502R628">
    <property type="taxonomic scope" value="Eukaryota"/>
</dbReference>
<dbReference type="InParanoid" id="K3ZL80"/>
<dbReference type="Gramene" id="KQK94179">
    <property type="protein sequence ID" value="KQK94179"/>
    <property type="gene ID" value="SETIT_027336mg"/>
</dbReference>
<evidence type="ECO:0000313" key="3">
    <source>
        <dbReference type="Proteomes" id="UP000004995"/>
    </source>
</evidence>
<dbReference type="EnsemblPlants" id="KQK94179">
    <property type="protein sequence ID" value="KQK94179"/>
    <property type="gene ID" value="SETIT_027336mg"/>
</dbReference>
<feature type="region of interest" description="Disordered" evidence="1">
    <location>
        <begin position="1"/>
        <end position="117"/>
    </location>
</feature>
<evidence type="ECO:0000313" key="2">
    <source>
        <dbReference type="EnsemblPlants" id="KQK94179"/>
    </source>
</evidence>
<evidence type="ECO:0000256" key="1">
    <source>
        <dbReference type="SAM" id="MobiDB-lite"/>
    </source>
</evidence>
<proteinExistence type="predicted"/>
<sequence>SEKAASQKAYLLNSSHHSKPRNGDRRAGRRRLAACLRPSPRSRRSSVMAEDGPAGYYVGRPMNHDDQKTQPPPPSSQSQAADEQVNAQVPGYYAGRVPGKKAAAGEQSSAADQPGKESGFLASCFGCFSGGQTAK</sequence>
<protein>
    <submittedName>
        <fullName evidence="2">Uncharacterized protein</fullName>
    </submittedName>
</protein>
<reference evidence="2" key="2">
    <citation type="submission" date="2018-08" db="UniProtKB">
        <authorList>
            <consortium name="EnsemblPlants"/>
        </authorList>
    </citation>
    <scope>IDENTIFICATION</scope>
    <source>
        <strain evidence="2">Yugu1</strain>
    </source>
</reference>
<keyword evidence="3" id="KW-1185">Reference proteome</keyword>
<accession>K3ZL80</accession>
<dbReference type="EMBL" id="AGNK02004775">
    <property type="status" value="NOT_ANNOTATED_CDS"/>
    <property type="molecule type" value="Genomic_DNA"/>
</dbReference>
<name>K3ZL80_SETIT</name>
<dbReference type="AlphaFoldDB" id="K3ZL80"/>
<organism evidence="2 3">
    <name type="scientific">Setaria italica</name>
    <name type="common">Foxtail millet</name>
    <name type="synonym">Panicum italicum</name>
    <dbReference type="NCBI Taxonomy" id="4555"/>
    <lineage>
        <taxon>Eukaryota</taxon>
        <taxon>Viridiplantae</taxon>
        <taxon>Streptophyta</taxon>
        <taxon>Embryophyta</taxon>
        <taxon>Tracheophyta</taxon>
        <taxon>Spermatophyta</taxon>
        <taxon>Magnoliopsida</taxon>
        <taxon>Liliopsida</taxon>
        <taxon>Poales</taxon>
        <taxon>Poaceae</taxon>
        <taxon>PACMAD clade</taxon>
        <taxon>Panicoideae</taxon>
        <taxon>Panicodae</taxon>
        <taxon>Paniceae</taxon>
        <taxon>Cenchrinae</taxon>
        <taxon>Setaria</taxon>
    </lineage>
</organism>
<reference evidence="3" key="1">
    <citation type="journal article" date="2012" name="Nat. Biotechnol.">
        <title>Reference genome sequence of the model plant Setaria.</title>
        <authorList>
            <person name="Bennetzen J.L."/>
            <person name="Schmutz J."/>
            <person name="Wang H."/>
            <person name="Percifield R."/>
            <person name="Hawkins J."/>
            <person name="Pontaroli A.C."/>
            <person name="Estep M."/>
            <person name="Feng L."/>
            <person name="Vaughn J.N."/>
            <person name="Grimwood J."/>
            <person name="Jenkins J."/>
            <person name="Barry K."/>
            <person name="Lindquist E."/>
            <person name="Hellsten U."/>
            <person name="Deshpande S."/>
            <person name="Wang X."/>
            <person name="Wu X."/>
            <person name="Mitros T."/>
            <person name="Triplett J."/>
            <person name="Yang X."/>
            <person name="Ye C.Y."/>
            <person name="Mauro-Herrera M."/>
            <person name="Wang L."/>
            <person name="Li P."/>
            <person name="Sharma M."/>
            <person name="Sharma R."/>
            <person name="Ronald P.C."/>
            <person name="Panaud O."/>
            <person name="Kellogg E.A."/>
            <person name="Brutnell T.P."/>
            <person name="Doust A.N."/>
            <person name="Tuskan G.A."/>
            <person name="Rokhsar D."/>
            <person name="Devos K.M."/>
        </authorList>
    </citation>
    <scope>NUCLEOTIDE SEQUENCE [LARGE SCALE GENOMIC DNA]</scope>
    <source>
        <strain evidence="3">cv. Yugu1</strain>
    </source>
</reference>
<dbReference type="HOGENOM" id="CLU_1891180_0_0_1"/>
<dbReference type="Proteomes" id="UP000004995">
    <property type="component" value="Unassembled WGS sequence"/>
</dbReference>
<dbReference type="FunCoup" id="K3ZL80">
    <property type="interactions" value="482"/>
</dbReference>